<dbReference type="GO" id="GO:0008757">
    <property type="term" value="F:S-adenosylmethionine-dependent methyltransferase activity"/>
    <property type="evidence" value="ECO:0007669"/>
    <property type="project" value="InterPro"/>
</dbReference>
<dbReference type="OrthoDB" id="540004at2759"/>
<dbReference type="Gene3D" id="3.40.50.150">
    <property type="entry name" value="Vaccinia Virus protein VP39"/>
    <property type="match status" value="1"/>
</dbReference>
<feature type="domain" description="Methyltransferase type 11" evidence="1">
    <location>
        <begin position="53"/>
        <end position="159"/>
    </location>
</feature>
<dbReference type="AlphaFoldDB" id="A0A6A6VGL1"/>
<keyword evidence="2" id="KW-0808">Transferase</keyword>
<keyword evidence="3" id="KW-1185">Reference proteome</keyword>
<accession>A0A6A6VGL1</accession>
<dbReference type="SUPFAM" id="SSF53335">
    <property type="entry name" value="S-adenosyl-L-methionine-dependent methyltransferases"/>
    <property type="match status" value="1"/>
</dbReference>
<organism evidence="2 3">
    <name type="scientific">Sporormia fimetaria CBS 119925</name>
    <dbReference type="NCBI Taxonomy" id="1340428"/>
    <lineage>
        <taxon>Eukaryota</taxon>
        <taxon>Fungi</taxon>
        <taxon>Dikarya</taxon>
        <taxon>Ascomycota</taxon>
        <taxon>Pezizomycotina</taxon>
        <taxon>Dothideomycetes</taxon>
        <taxon>Pleosporomycetidae</taxon>
        <taxon>Pleosporales</taxon>
        <taxon>Sporormiaceae</taxon>
        <taxon>Sporormia</taxon>
    </lineage>
</organism>
<evidence type="ECO:0000259" key="1">
    <source>
        <dbReference type="Pfam" id="PF08241"/>
    </source>
</evidence>
<gene>
    <name evidence="2" type="ORF">M011DRAFT_336064</name>
</gene>
<name>A0A6A6VGL1_9PLEO</name>
<dbReference type="EMBL" id="MU006568">
    <property type="protein sequence ID" value="KAF2748730.1"/>
    <property type="molecule type" value="Genomic_DNA"/>
</dbReference>
<dbReference type="InterPro" id="IPR029063">
    <property type="entry name" value="SAM-dependent_MTases_sf"/>
</dbReference>
<keyword evidence="2" id="KW-0489">Methyltransferase</keyword>
<dbReference type="Pfam" id="PF08241">
    <property type="entry name" value="Methyltransf_11"/>
    <property type="match status" value="1"/>
</dbReference>
<dbReference type="CDD" id="cd02440">
    <property type="entry name" value="AdoMet_MTases"/>
    <property type="match status" value="1"/>
</dbReference>
<sequence>MGLPRLPPEAAHLGHNTPRARLIARQNILDTWSTYREPWLTWVNARLPYGHVLDFGAGHGEIWRSSPRLDDTLFSSLTLADYLLKTEVQHALRAQGVGVNVVQLVDEKGQRMRELPFQKDRFDVVVANLMGDLFGEWEDVGKLLEEFKRVLKSGGSIVVALSGRDHLEELFVLEEKVRGPGAWGSRPGLTAENAVGLLEQHFEDLVVERYPADYEIRDVESVIEYWGNWGDKGLTEEQLDVAKREVEQKLSGGVWRVKGNLVLVRGRKKDTRV</sequence>
<dbReference type="GO" id="GO:0032259">
    <property type="term" value="P:methylation"/>
    <property type="evidence" value="ECO:0007669"/>
    <property type="project" value="UniProtKB-KW"/>
</dbReference>
<dbReference type="InterPro" id="IPR013216">
    <property type="entry name" value="Methyltransf_11"/>
</dbReference>
<proteinExistence type="predicted"/>
<protein>
    <submittedName>
        <fullName evidence="2">S-adenosyl-L-methionine-dependent methyltransferase</fullName>
    </submittedName>
</protein>
<evidence type="ECO:0000313" key="3">
    <source>
        <dbReference type="Proteomes" id="UP000799440"/>
    </source>
</evidence>
<dbReference type="Proteomes" id="UP000799440">
    <property type="component" value="Unassembled WGS sequence"/>
</dbReference>
<evidence type="ECO:0000313" key="2">
    <source>
        <dbReference type="EMBL" id="KAF2748730.1"/>
    </source>
</evidence>
<reference evidence="2" key="1">
    <citation type="journal article" date="2020" name="Stud. Mycol.">
        <title>101 Dothideomycetes genomes: a test case for predicting lifestyles and emergence of pathogens.</title>
        <authorList>
            <person name="Haridas S."/>
            <person name="Albert R."/>
            <person name="Binder M."/>
            <person name="Bloem J."/>
            <person name="Labutti K."/>
            <person name="Salamov A."/>
            <person name="Andreopoulos B."/>
            <person name="Baker S."/>
            <person name="Barry K."/>
            <person name="Bills G."/>
            <person name="Bluhm B."/>
            <person name="Cannon C."/>
            <person name="Castanera R."/>
            <person name="Culley D."/>
            <person name="Daum C."/>
            <person name="Ezra D."/>
            <person name="Gonzalez J."/>
            <person name="Henrissat B."/>
            <person name="Kuo A."/>
            <person name="Liang C."/>
            <person name="Lipzen A."/>
            <person name="Lutzoni F."/>
            <person name="Magnuson J."/>
            <person name="Mondo S."/>
            <person name="Nolan M."/>
            <person name="Ohm R."/>
            <person name="Pangilinan J."/>
            <person name="Park H.-J."/>
            <person name="Ramirez L."/>
            <person name="Alfaro M."/>
            <person name="Sun H."/>
            <person name="Tritt A."/>
            <person name="Yoshinaga Y."/>
            <person name="Zwiers L.-H."/>
            <person name="Turgeon B."/>
            <person name="Goodwin S."/>
            <person name="Spatafora J."/>
            <person name="Crous P."/>
            <person name="Grigoriev I."/>
        </authorList>
    </citation>
    <scope>NUCLEOTIDE SEQUENCE</scope>
    <source>
        <strain evidence="2">CBS 119925</strain>
    </source>
</reference>